<reference evidence="2 3" key="1">
    <citation type="submission" date="2017-08" db="EMBL/GenBank/DDBJ databases">
        <title>Streptococcus salivarius strain HS0302 Genome.</title>
        <authorList>
            <person name="Smith J."/>
            <person name="Deng P."/>
            <person name="Geng M."/>
        </authorList>
    </citation>
    <scope>NUCLEOTIDE SEQUENCE [LARGE SCALE GENOMIC DNA]</scope>
    <source>
        <strain evidence="2 3">HS0302</strain>
    </source>
</reference>
<feature type="transmembrane region" description="Helical" evidence="1">
    <location>
        <begin position="40"/>
        <end position="62"/>
    </location>
</feature>
<dbReference type="EMBL" id="NSIW01000010">
    <property type="protein sequence ID" value="PZD56394.1"/>
    <property type="molecule type" value="Genomic_DNA"/>
</dbReference>
<evidence type="ECO:0000313" key="3">
    <source>
        <dbReference type="Proteomes" id="UP000248776"/>
    </source>
</evidence>
<protein>
    <submittedName>
        <fullName evidence="2">Uncharacterized protein</fullName>
    </submittedName>
</protein>
<keyword evidence="1" id="KW-0812">Transmembrane</keyword>
<evidence type="ECO:0000313" key="2">
    <source>
        <dbReference type="EMBL" id="PZD56394.1"/>
    </source>
</evidence>
<dbReference type="RefSeq" id="WP_110981134.1">
    <property type="nucleotide sequence ID" value="NZ_JALMLR010000005.1"/>
</dbReference>
<keyword evidence="1" id="KW-0472">Membrane</keyword>
<organism evidence="2 3">
    <name type="scientific">Streptococcus salivarius</name>
    <dbReference type="NCBI Taxonomy" id="1304"/>
    <lineage>
        <taxon>Bacteria</taxon>
        <taxon>Bacillati</taxon>
        <taxon>Bacillota</taxon>
        <taxon>Bacilli</taxon>
        <taxon>Lactobacillales</taxon>
        <taxon>Streptococcaceae</taxon>
        <taxon>Streptococcus</taxon>
    </lineage>
</organism>
<comment type="caution">
    <text evidence="2">The sequence shown here is derived from an EMBL/GenBank/DDBJ whole genome shotgun (WGS) entry which is preliminary data.</text>
</comment>
<keyword evidence="1" id="KW-1133">Transmembrane helix</keyword>
<dbReference type="Proteomes" id="UP000248776">
    <property type="component" value="Unassembled WGS sequence"/>
</dbReference>
<sequence>MSSIFLITGIVLIVVIGLDILIGINNILLLEIIKTLSNALWKTSVFFLVLDTLYAIITQYFYKNVFSSSKKAHLIGLFSGDFSSNEWFILTWVVSSLFFIYQIFESIYTIIRDSQNKDYLDSLKKSKWKN</sequence>
<feature type="transmembrane region" description="Helical" evidence="1">
    <location>
        <begin position="87"/>
        <end position="104"/>
    </location>
</feature>
<evidence type="ECO:0000256" key="1">
    <source>
        <dbReference type="SAM" id="Phobius"/>
    </source>
</evidence>
<gene>
    <name evidence="2" type="ORF">CKU37_06580</name>
</gene>
<dbReference type="AlphaFoldDB" id="A0AA45CTB0"/>
<name>A0AA45CTB0_STRSL</name>
<proteinExistence type="predicted"/>
<feature type="transmembrane region" description="Helical" evidence="1">
    <location>
        <begin position="6"/>
        <end position="28"/>
    </location>
</feature>
<accession>A0AA45CTB0</accession>